<evidence type="ECO:0000256" key="2">
    <source>
        <dbReference type="ARBA" id="ARBA00022630"/>
    </source>
</evidence>
<dbReference type="InterPro" id="IPR016166">
    <property type="entry name" value="FAD-bd_PCMH"/>
</dbReference>
<dbReference type="InterPro" id="IPR036318">
    <property type="entry name" value="FAD-bd_PCMH-like_sf"/>
</dbReference>
<keyword evidence="4" id="KW-0560">Oxidoreductase</keyword>
<dbReference type="InterPro" id="IPR016169">
    <property type="entry name" value="FAD-bd_PCMH_sub2"/>
</dbReference>
<keyword evidence="7" id="KW-1185">Reference proteome</keyword>
<dbReference type="OrthoDB" id="2151789at2759"/>
<comment type="similarity">
    <text evidence="1">Belongs to the oxygen-dependent FAD-linked oxidoreductase family.</text>
</comment>
<dbReference type="InterPro" id="IPR012951">
    <property type="entry name" value="BBE"/>
</dbReference>
<protein>
    <submittedName>
        <fullName evidence="6">FAD binding domain containing protein</fullName>
    </submittedName>
</protein>
<evidence type="ECO:0000256" key="3">
    <source>
        <dbReference type="ARBA" id="ARBA00022827"/>
    </source>
</evidence>
<dbReference type="SUPFAM" id="SSF56176">
    <property type="entry name" value="FAD-binding/transporter-associated domain-like"/>
    <property type="match status" value="1"/>
</dbReference>
<name>A0A0F4GR41_9PEZI</name>
<dbReference type="AlphaFoldDB" id="A0A0F4GR41"/>
<dbReference type="InterPro" id="IPR016167">
    <property type="entry name" value="FAD-bd_PCMH_sub1"/>
</dbReference>
<dbReference type="Gene3D" id="3.40.462.20">
    <property type="match status" value="1"/>
</dbReference>
<dbReference type="PANTHER" id="PTHR42973:SF13">
    <property type="entry name" value="FAD-BINDING PCMH-TYPE DOMAIN-CONTAINING PROTEIN"/>
    <property type="match status" value="1"/>
</dbReference>
<evidence type="ECO:0000259" key="5">
    <source>
        <dbReference type="PROSITE" id="PS51387"/>
    </source>
</evidence>
<keyword evidence="3" id="KW-0274">FAD</keyword>
<evidence type="ECO:0000256" key="1">
    <source>
        <dbReference type="ARBA" id="ARBA00005466"/>
    </source>
</evidence>
<dbReference type="Pfam" id="PF01565">
    <property type="entry name" value="FAD_binding_4"/>
    <property type="match status" value="1"/>
</dbReference>
<dbReference type="STRING" id="1047168.A0A0F4GR41"/>
<dbReference type="Gene3D" id="3.30.465.10">
    <property type="match status" value="1"/>
</dbReference>
<dbReference type="InterPro" id="IPR006094">
    <property type="entry name" value="Oxid_FAD_bind_N"/>
</dbReference>
<accession>A0A0F4GR41</accession>
<feature type="domain" description="FAD-binding PCMH-type" evidence="5">
    <location>
        <begin position="78"/>
        <end position="249"/>
    </location>
</feature>
<dbReference type="Proteomes" id="UP000033647">
    <property type="component" value="Unassembled WGS sequence"/>
</dbReference>
<dbReference type="Gene3D" id="3.30.43.10">
    <property type="entry name" value="Uridine Diphospho-n-acetylenolpyruvylglucosamine Reductase, domain 2"/>
    <property type="match status" value="1"/>
</dbReference>
<evidence type="ECO:0000256" key="4">
    <source>
        <dbReference type="ARBA" id="ARBA00023002"/>
    </source>
</evidence>
<comment type="caution">
    <text evidence="6">The sequence shown here is derived from an EMBL/GenBank/DDBJ whole genome shotgun (WGS) entry which is preliminary data.</text>
</comment>
<reference evidence="6 7" key="1">
    <citation type="submission" date="2015-03" db="EMBL/GenBank/DDBJ databases">
        <title>RNA-seq based gene annotation and comparative genomics of four Zymoseptoria species reveal species-specific pathogenicity related genes and transposable element activity.</title>
        <authorList>
            <person name="Grandaubert J."/>
            <person name="Bhattacharyya A."/>
            <person name="Stukenbrock E.H."/>
        </authorList>
    </citation>
    <scope>NUCLEOTIDE SEQUENCE [LARGE SCALE GENOMIC DNA]</scope>
    <source>
        <strain evidence="6 7">Zb18110</strain>
    </source>
</reference>
<dbReference type="PANTHER" id="PTHR42973">
    <property type="entry name" value="BINDING OXIDOREDUCTASE, PUTATIVE (AFU_ORTHOLOGUE AFUA_1G17690)-RELATED"/>
    <property type="match status" value="1"/>
</dbReference>
<sequence>MVTKHHIGQAFCGLLKYSTQGHGTAITSGLCGHAEISTANCPQACNNIASALPSRVIFSSNAQAYDSSQAGYWTEQQSEEEPACFVDPESAHDVAQILAIAKEARCPFAVKGGGHTSFAGASSINGGISIDMRKMNVVTPNENGTVVSVGPGSRWKQVYDAIEPLNITVVGGRVAPVGVAGLTTGGGLSFFTGLHGFACDNVQNYEVVTADGKIRNANETSNPDLYFALRGGSGNFGIVTRFDFDAYPAGDSVIGGNLNFNQTQAVAATDAYYEFCDTINHVPEATTWLAFSYIPALGQHILNMLPFYANSTDPFGAAAVYKNFTSLPTLSNDIKVTTQSALTQANSQPAGYRNTWWAFSFRPDRELMQETVQRFLEWDKTRYNGTFSMVYTVVSKPAFARMSRRGGNPLGLSESDGPLIIVLMSPQWSDPAQDEEVIGMTRDFVDETVARSKAKGVDHPYIYLNYADVRQDVFAGYGQGNLDRLRAISEEYDPERVFQQLAPGGHKLF</sequence>
<evidence type="ECO:0000313" key="7">
    <source>
        <dbReference type="Proteomes" id="UP000033647"/>
    </source>
</evidence>
<dbReference type="GO" id="GO:0071949">
    <property type="term" value="F:FAD binding"/>
    <property type="evidence" value="ECO:0007669"/>
    <property type="project" value="InterPro"/>
</dbReference>
<gene>
    <name evidence="6" type="ORF">TI39_contig398g00007</name>
</gene>
<keyword evidence="2" id="KW-0285">Flavoprotein</keyword>
<dbReference type="EMBL" id="LAFY01000390">
    <property type="protein sequence ID" value="KJX98670.1"/>
    <property type="molecule type" value="Genomic_DNA"/>
</dbReference>
<dbReference type="Pfam" id="PF08031">
    <property type="entry name" value="BBE"/>
    <property type="match status" value="1"/>
</dbReference>
<dbReference type="InterPro" id="IPR050416">
    <property type="entry name" value="FAD-linked_Oxidoreductase"/>
</dbReference>
<proteinExistence type="inferred from homology"/>
<dbReference type="PROSITE" id="PS51387">
    <property type="entry name" value="FAD_PCMH"/>
    <property type="match status" value="1"/>
</dbReference>
<organism evidence="6 7">
    <name type="scientific">Zymoseptoria brevis</name>
    <dbReference type="NCBI Taxonomy" id="1047168"/>
    <lineage>
        <taxon>Eukaryota</taxon>
        <taxon>Fungi</taxon>
        <taxon>Dikarya</taxon>
        <taxon>Ascomycota</taxon>
        <taxon>Pezizomycotina</taxon>
        <taxon>Dothideomycetes</taxon>
        <taxon>Dothideomycetidae</taxon>
        <taxon>Mycosphaerellales</taxon>
        <taxon>Mycosphaerellaceae</taxon>
        <taxon>Zymoseptoria</taxon>
    </lineage>
</organism>
<dbReference type="GO" id="GO:0016491">
    <property type="term" value="F:oxidoreductase activity"/>
    <property type="evidence" value="ECO:0007669"/>
    <property type="project" value="UniProtKB-KW"/>
</dbReference>
<evidence type="ECO:0000313" key="6">
    <source>
        <dbReference type="EMBL" id="KJX98670.1"/>
    </source>
</evidence>